<dbReference type="AlphaFoldDB" id="A0A3M7RK65"/>
<proteinExistence type="predicted"/>
<dbReference type="Proteomes" id="UP000276133">
    <property type="component" value="Unassembled WGS sequence"/>
</dbReference>
<sequence>MCEKIASLLSFHYESFNLTLTLVLLFPSQTCFKKLEVLNFQGIVDKKIIMKLRKFMQFKKKIVYKKHY</sequence>
<keyword evidence="2" id="KW-1185">Reference proteome</keyword>
<evidence type="ECO:0000313" key="1">
    <source>
        <dbReference type="EMBL" id="RNA23931.1"/>
    </source>
</evidence>
<reference evidence="1 2" key="1">
    <citation type="journal article" date="2018" name="Sci. Rep.">
        <title>Genomic signatures of local adaptation to the degree of environmental predictability in rotifers.</title>
        <authorList>
            <person name="Franch-Gras L."/>
            <person name="Hahn C."/>
            <person name="Garcia-Roger E.M."/>
            <person name="Carmona M.J."/>
            <person name="Serra M."/>
            <person name="Gomez A."/>
        </authorList>
    </citation>
    <scope>NUCLEOTIDE SEQUENCE [LARGE SCALE GENOMIC DNA]</scope>
    <source>
        <strain evidence="1">HYR1</strain>
    </source>
</reference>
<dbReference type="EMBL" id="REGN01003195">
    <property type="protein sequence ID" value="RNA23931.1"/>
    <property type="molecule type" value="Genomic_DNA"/>
</dbReference>
<organism evidence="1 2">
    <name type="scientific">Brachionus plicatilis</name>
    <name type="common">Marine rotifer</name>
    <name type="synonym">Brachionus muelleri</name>
    <dbReference type="NCBI Taxonomy" id="10195"/>
    <lineage>
        <taxon>Eukaryota</taxon>
        <taxon>Metazoa</taxon>
        <taxon>Spiralia</taxon>
        <taxon>Gnathifera</taxon>
        <taxon>Rotifera</taxon>
        <taxon>Eurotatoria</taxon>
        <taxon>Monogononta</taxon>
        <taxon>Pseudotrocha</taxon>
        <taxon>Ploima</taxon>
        <taxon>Brachionidae</taxon>
        <taxon>Brachionus</taxon>
    </lineage>
</organism>
<comment type="caution">
    <text evidence="1">The sequence shown here is derived from an EMBL/GenBank/DDBJ whole genome shotgun (WGS) entry which is preliminary data.</text>
</comment>
<accession>A0A3M7RK65</accession>
<protein>
    <submittedName>
        <fullName evidence="1">Uncharacterized protein</fullName>
    </submittedName>
</protein>
<gene>
    <name evidence="1" type="ORF">BpHYR1_050133</name>
</gene>
<name>A0A3M7RK65_BRAPC</name>
<evidence type="ECO:0000313" key="2">
    <source>
        <dbReference type="Proteomes" id="UP000276133"/>
    </source>
</evidence>